<dbReference type="Gene3D" id="2.40.10.10">
    <property type="entry name" value="Trypsin-like serine proteases"/>
    <property type="match status" value="2"/>
</dbReference>
<dbReference type="EMBL" id="JACJII010000001">
    <property type="protein sequence ID" value="MBA9002523.1"/>
    <property type="molecule type" value="Genomic_DNA"/>
</dbReference>
<sequence length="322" mass="34430">MAPTPRRRVLVTLSTAALAAPLLVPATAHARTTAAPHPVARAQATSTAVQQQVRAFWTRDRMRSAVPMERLLELTPAQRRKLTRTQAPGQVTPMAFPHGGGTWTGGGQVVRSTGRVFFTYQGRTASCSGSAVVSQNKSTVITAGHCVKMDGAWHTNWVFVPGYDNGNTPYGTWTARQTLATSQWAASENITYDVGAAVLNPLNGQSLTDVVGGRAIAFNQSRTQRMYSFGYPAAAPYDGSKLTYCSGTTSSSLLYGSIGMVCNMTGGSSGGPWFSGFDESTGVGTLNSVNSYRMNLPILNRYMYGPYFGPEAQALYTQAQNA</sequence>
<dbReference type="PROSITE" id="PS51318">
    <property type="entry name" value="TAT"/>
    <property type="match status" value="1"/>
</dbReference>
<evidence type="ECO:0000256" key="1">
    <source>
        <dbReference type="ARBA" id="ARBA00022729"/>
    </source>
</evidence>
<organism evidence="3 4">
    <name type="scientific">Thermomonospora cellulosilytica</name>
    <dbReference type="NCBI Taxonomy" id="1411118"/>
    <lineage>
        <taxon>Bacteria</taxon>
        <taxon>Bacillati</taxon>
        <taxon>Actinomycetota</taxon>
        <taxon>Actinomycetes</taxon>
        <taxon>Streptosporangiales</taxon>
        <taxon>Thermomonosporaceae</taxon>
        <taxon>Thermomonospora</taxon>
    </lineage>
</organism>
<evidence type="ECO:0000313" key="3">
    <source>
        <dbReference type="EMBL" id="MBA9002523.1"/>
    </source>
</evidence>
<dbReference type="InterPro" id="IPR050966">
    <property type="entry name" value="Glutamyl_endopeptidase"/>
</dbReference>
<dbReference type="RefSeq" id="WP_182704522.1">
    <property type="nucleotide sequence ID" value="NZ_JACJII010000001.1"/>
</dbReference>
<evidence type="ECO:0000313" key="4">
    <source>
        <dbReference type="Proteomes" id="UP000539313"/>
    </source>
</evidence>
<protein>
    <submittedName>
        <fullName evidence="3">V8-like Glu-specific endopeptidase</fullName>
    </submittedName>
</protein>
<gene>
    <name evidence="3" type="ORF">HNR21_001405</name>
</gene>
<keyword evidence="4" id="KW-1185">Reference proteome</keyword>
<dbReference type="AlphaFoldDB" id="A0A7W3MVB3"/>
<proteinExistence type="predicted"/>
<dbReference type="InterPro" id="IPR009003">
    <property type="entry name" value="Peptidase_S1_PA"/>
</dbReference>
<dbReference type="InterPro" id="IPR043504">
    <property type="entry name" value="Peptidase_S1_PA_chymotrypsin"/>
</dbReference>
<name>A0A7W3MVB3_9ACTN</name>
<reference evidence="3 4" key="1">
    <citation type="submission" date="2020-08" db="EMBL/GenBank/DDBJ databases">
        <title>Sequencing the genomes of 1000 actinobacteria strains.</title>
        <authorList>
            <person name="Klenk H.-P."/>
        </authorList>
    </citation>
    <scope>NUCLEOTIDE SEQUENCE [LARGE SCALE GENOMIC DNA]</scope>
    <source>
        <strain evidence="3 4">DSM 45823</strain>
    </source>
</reference>
<comment type="caution">
    <text evidence="3">The sequence shown here is derived from an EMBL/GenBank/DDBJ whole genome shotgun (WGS) entry which is preliminary data.</text>
</comment>
<dbReference type="Proteomes" id="UP000539313">
    <property type="component" value="Unassembled WGS sequence"/>
</dbReference>
<keyword evidence="1 2" id="KW-0732">Signal</keyword>
<feature type="chain" id="PRO_5030567342" evidence="2">
    <location>
        <begin position="31"/>
        <end position="322"/>
    </location>
</feature>
<evidence type="ECO:0000256" key="2">
    <source>
        <dbReference type="SAM" id="SignalP"/>
    </source>
</evidence>
<accession>A0A7W3MVB3</accession>
<dbReference type="PANTHER" id="PTHR15462">
    <property type="entry name" value="SERINE PROTEASE"/>
    <property type="match status" value="1"/>
</dbReference>
<dbReference type="InterPro" id="IPR006311">
    <property type="entry name" value="TAT_signal"/>
</dbReference>
<feature type="signal peptide" evidence="2">
    <location>
        <begin position="1"/>
        <end position="30"/>
    </location>
</feature>
<dbReference type="Pfam" id="PF13365">
    <property type="entry name" value="Trypsin_2"/>
    <property type="match status" value="1"/>
</dbReference>
<dbReference type="PANTHER" id="PTHR15462:SF19">
    <property type="entry name" value="PEPTIDASE S1 DOMAIN-CONTAINING PROTEIN"/>
    <property type="match status" value="1"/>
</dbReference>
<dbReference type="SUPFAM" id="SSF50494">
    <property type="entry name" value="Trypsin-like serine proteases"/>
    <property type="match status" value="1"/>
</dbReference>